<dbReference type="Gene3D" id="2.40.170.20">
    <property type="entry name" value="TonB-dependent receptor, beta-barrel domain"/>
    <property type="match status" value="1"/>
</dbReference>
<dbReference type="Pfam" id="PF13620">
    <property type="entry name" value="CarboxypepD_reg"/>
    <property type="match status" value="1"/>
</dbReference>
<keyword evidence="2 4" id="KW-0472">Membrane</keyword>
<reference evidence="8 9" key="1">
    <citation type="submission" date="2019-09" db="EMBL/GenBank/DDBJ databases">
        <title>Genomes of family Cryomorphaceae.</title>
        <authorList>
            <person name="Bowman J.P."/>
        </authorList>
    </citation>
    <scope>NUCLEOTIDE SEQUENCE [LARGE SCALE GENOMIC DNA]</scope>
    <source>
        <strain evidence="8 9">LMG 25704</strain>
    </source>
</reference>
<dbReference type="InterPro" id="IPR008969">
    <property type="entry name" value="CarboxyPept-like_regulatory"/>
</dbReference>
<dbReference type="OrthoDB" id="9768470at2"/>
<comment type="similarity">
    <text evidence="4">Belongs to the TonB-dependent receptor family.</text>
</comment>
<feature type="domain" description="TonB-dependent receptor-like beta-barrel" evidence="6">
    <location>
        <begin position="414"/>
        <end position="899"/>
    </location>
</feature>
<evidence type="ECO:0000259" key="7">
    <source>
        <dbReference type="Pfam" id="PF07715"/>
    </source>
</evidence>
<evidence type="ECO:0000313" key="8">
    <source>
        <dbReference type="EMBL" id="KAB2813700.1"/>
    </source>
</evidence>
<evidence type="ECO:0000256" key="5">
    <source>
        <dbReference type="SAM" id="SignalP"/>
    </source>
</evidence>
<dbReference type="AlphaFoldDB" id="A0A6N6RKP9"/>
<dbReference type="InterPro" id="IPR000531">
    <property type="entry name" value="Beta-barrel_TonB"/>
</dbReference>
<keyword evidence="9" id="KW-1185">Reference proteome</keyword>
<name>A0A6N6RKP9_9FLAO</name>
<protein>
    <submittedName>
        <fullName evidence="8">TonB-dependent receptor plug domain-containing protein</fullName>
    </submittedName>
</protein>
<keyword evidence="4" id="KW-0798">TonB box</keyword>
<keyword evidence="5" id="KW-0732">Signal</keyword>
<dbReference type="PANTHER" id="PTHR40980">
    <property type="entry name" value="PLUG DOMAIN-CONTAINING PROTEIN"/>
    <property type="match status" value="1"/>
</dbReference>
<comment type="caution">
    <text evidence="8">The sequence shown here is derived from an EMBL/GenBank/DDBJ whole genome shotgun (WGS) entry which is preliminary data.</text>
</comment>
<organism evidence="8 9">
    <name type="scientific">Phaeocystidibacter luteus</name>
    <dbReference type="NCBI Taxonomy" id="911197"/>
    <lineage>
        <taxon>Bacteria</taxon>
        <taxon>Pseudomonadati</taxon>
        <taxon>Bacteroidota</taxon>
        <taxon>Flavobacteriia</taxon>
        <taxon>Flavobacteriales</taxon>
        <taxon>Phaeocystidibacteraceae</taxon>
        <taxon>Phaeocystidibacter</taxon>
    </lineage>
</organism>
<dbReference type="GO" id="GO:0009279">
    <property type="term" value="C:cell outer membrane"/>
    <property type="evidence" value="ECO:0007669"/>
    <property type="project" value="UniProtKB-SubCell"/>
</dbReference>
<evidence type="ECO:0000313" key="9">
    <source>
        <dbReference type="Proteomes" id="UP000468650"/>
    </source>
</evidence>
<dbReference type="Pfam" id="PF00593">
    <property type="entry name" value="TonB_dep_Rec_b-barrel"/>
    <property type="match status" value="1"/>
</dbReference>
<gene>
    <name evidence="8" type="ORF">F8C67_05945</name>
</gene>
<sequence>MKKAIFTLTLVLTALLGNAQDGFLRGTVVDQDYGEPAVNATVEIEGTAIKGLTDFDGNYSITLPAGTYNVRYTMFGMQPVVANVTILEGEVTIQDAVLQSGSQVIGDVDIVVQATRNSEVGLVLERKNTSNVMDGLSSQTFRKIGDSNLSGAIGRVTGVSVQDGKYVYVRGLGDRYTKTTLNGMTIPGLDPDKNSVQIDIFPTKTLENVMIYKTFSANLYGDFTGGLVNVETKSFPEVPTTQISVGATYFPAMHFNSDFILYDGGNFDWAGFDDGTRAFPLSQYEDVPANPTYPRSTDLTNSFGKTMAAESALALPNFSLSFNTGDQINTENVTYGYNFVMNYQIQNTYYDEYVSNVFLKPVGSENYELFQDEGREGNLGQRSVLWSALGSGAMKWGTNSLEVLLLHSQGGESSASQRWSQNYNQTGALLREEILTYTQRSLTNNMLIGKHQLDDNWKLEWRNSFTVSRVYDPDFRTTSISYTSGSPTLSVGDGAGINRFWRDLNEWNESFRADVSRNYGEGGKVSFGGVVDFKSRDFVIYNANFRRRETSNISEDPNWFFEEENIFSDVNPDGTYVRYNFEPSNAFTSSQNIFSAYVLNEHYLSTRIKAIYGLRVEQGLMYYTGETQPGPSYEQFNNANTLNELNFLPSAALVYDLNESMKLRASYSMTLARPSFKEKSAAQIFDPLTKRTFIGNLDLEQTNVNNFDLRYEWFFEGADLFAVSGFYKTFENHIELVSFQTAPDNITPRNAGSSTVFGAEVEISKSLEFLAESLKNFKLGGNFSYVESRVDLHSVIVDANGQTEFELRQANLRDGEELKEYRPMAGQAPYTLNLNLNYAHPESGLNLSAAYNVQGTFLAIVGSGRVPDVYTVPFHSLNFNAFMDFGEESRHRITLGVNNALNGERHNVYRSFRAQDETYSRFLPGVGISLKYGYRF</sequence>
<keyword evidence="3" id="KW-0998">Cell outer membrane</keyword>
<dbReference type="Pfam" id="PF07715">
    <property type="entry name" value="Plug"/>
    <property type="match status" value="1"/>
</dbReference>
<dbReference type="Proteomes" id="UP000468650">
    <property type="component" value="Unassembled WGS sequence"/>
</dbReference>
<evidence type="ECO:0000256" key="1">
    <source>
        <dbReference type="ARBA" id="ARBA00004442"/>
    </source>
</evidence>
<dbReference type="PANTHER" id="PTHR40980:SF4">
    <property type="entry name" value="TONB-DEPENDENT RECEPTOR-LIKE BETA-BARREL DOMAIN-CONTAINING PROTEIN"/>
    <property type="match status" value="1"/>
</dbReference>
<dbReference type="InterPro" id="IPR036942">
    <property type="entry name" value="Beta-barrel_TonB_sf"/>
</dbReference>
<feature type="signal peptide" evidence="5">
    <location>
        <begin position="1"/>
        <end position="19"/>
    </location>
</feature>
<evidence type="ECO:0000259" key="6">
    <source>
        <dbReference type="Pfam" id="PF00593"/>
    </source>
</evidence>
<keyword evidence="8" id="KW-0675">Receptor</keyword>
<dbReference type="Gene3D" id="2.170.130.10">
    <property type="entry name" value="TonB-dependent receptor, plug domain"/>
    <property type="match status" value="1"/>
</dbReference>
<dbReference type="SUPFAM" id="SSF56935">
    <property type="entry name" value="Porins"/>
    <property type="match status" value="1"/>
</dbReference>
<dbReference type="SUPFAM" id="SSF49464">
    <property type="entry name" value="Carboxypeptidase regulatory domain-like"/>
    <property type="match status" value="1"/>
</dbReference>
<accession>A0A6N6RKP9</accession>
<dbReference type="InterPro" id="IPR037066">
    <property type="entry name" value="Plug_dom_sf"/>
</dbReference>
<dbReference type="RefSeq" id="WP_151666902.1">
    <property type="nucleotide sequence ID" value="NZ_WBVO01000003.1"/>
</dbReference>
<dbReference type="EMBL" id="WBVO01000003">
    <property type="protein sequence ID" value="KAB2813700.1"/>
    <property type="molecule type" value="Genomic_DNA"/>
</dbReference>
<evidence type="ECO:0000256" key="2">
    <source>
        <dbReference type="ARBA" id="ARBA00023136"/>
    </source>
</evidence>
<dbReference type="InterPro" id="IPR012910">
    <property type="entry name" value="Plug_dom"/>
</dbReference>
<feature type="domain" description="TonB-dependent receptor plug" evidence="7">
    <location>
        <begin position="127"/>
        <end position="224"/>
    </location>
</feature>
<evidence type="ECO:0000256" key="4">
    <source>
        <dbReference type="RuleBase" id="RU003357"/>
    </source>
</evidence>
<proteinExistence type="inferred from homology"/>
<evidence type="ECO:0000256" key="3">
    <source>
        <dbReference type="ARBA" id="ARBA00023237"/>
    </source>
</evidence>
<comment type="subcellular location">
    <subcellularLocation>
        <location evidence="1 4">Cell outer membrane</location>
    </subcellularLocation>
</comment>
<dbReference type="Gene3D" id="2.60.40.1120">
    <property type="entry name" value="Carboxypeptidase-like, regulatory domain"/>
    <property type="match status" value="1"/>
</dbReference>
<feature type="chain" id="PRO_5026803068" evidence="5">
    <location>
        <begin position="20"/>
        <end position="936"/>
    </location>
</feature>